<sequence>MADILLTAVSLFSLLPLELCLLIFDIVLAPGRDQLRLRHKVCRCSSQWYRFLLEHPRYWDRILVESAIPREWILRYIALARALPLRFHISLNSSDPIVNLSYLAPHLAGATHFTVESDSDETVHRLYLTFKGLVGPNLRFFALFFRPPPSRMGLVDYTPLMPRPWFGDATFSGGSTQCLEILHLCCAVVPFSRLFFPRLRVLRLWGVHPGYSLDLRSIRDVIVNSPCLTEVTFRRFSCTGLASDDLPAIMSASIQVLELGFSTDGSLAQLIALFEFPSLFDLTVEVGSDRHVEQLIAIPSSLLVGVTKLLIRNPLRYARSFIFRADLVFPLFPILTHLDIRNSRSAVFRSMVQDCVAFWDANGSNLIPRLHRLFMNQAPVADIARFAALYCCTSPSAVPLSLHTLHAGLWEQRIFDVPTEADFAHRRWLQNNVADFRLEYLGCPPY</sequence>
<proteinExistence type="predicted"/>
<dbReference type="AlphaFoldDB" id="A0AAD6XD86"/>
<protein>
    <recommendedName>
        <fullName evidence="3">F-box domain-containing protein</fullName>
    </recommendedName>
</protein>
<name>A0AAD6XD86_9AGAR</name>
<evidence type="ECO:0000313" key="1">
    <source>
        <dbReference type="EMBL" id="KAJ7041004.1"/>
    </source>
</evidence>
<reference evidence="1" key="1">
    <citation type="submission" date="2023-03" db="EMBL/GenBank/DDBJ databases">
        <title>Massive genome expansion in bonnet fungi (Mycena s.s.) driven by repeated elements and novel gene families across ecological guilds.</title>
        <authorList>
            <consortium name="Lawrence Berkeley National Laboratory"/>
            <person name="Harder C.B."/>
            <person name="Miyauchi S."/>
            <person name="Viragh M."/>
            <person name="Kuo A."/>
            <person name="Thoen E."/>
            <person name="Andreopoulos B."/>
            <person name="Lu D."/>
            <person name="Skrede I."/>
            <person name="Drula E."/>
            <person name="Henrissat B."/>
            <person name="Morin E."/>
            <person name="Kohler A."/>
            <person name="Barry K."/>
            <person name="LaButti K."/>
            <person name="Morin E."/>
            <person name="Salamov A."/>
            <person name="Lipzen A."/>
            <person name="Mereny Z."/>
            <person name="Hegedus B."/>
            <person name="Baldrian P."/>
            <person name="Stursova M."/>
            <person name="Weitz H."/>
            <person name="Taylor A."/>
            <person name="Grigoriev I.V."/>
            <person name="Nagy L.G."/>
            <person name="Martin F."/>
            <person name="Kauserud H."/>
        </authorList>
    </citation>
    <scope>NUCLEOTIDE SEQUENCE</scope>
    <source>
        <strain evidence="1">CBHHK200</strain>
    </source>
</reference>
<accession>A0AAD6XD86</accession>
<gene>
    <name evidence="1" type="ORF">C8F04DRAFT_1253507</name>
</gene>
<keyword evidence="2" id="KW-1185">Reference proteome</keyword>
<dbReference type="EMBL" id="JARJCM010000019">
    <property type="protein sequence ID" value="KAJ7041004.1"/>
    <property type="molecule type" value="Genomic_DNA"/>
</dbReference>
<organism evidence="1 2">
    <name type="scientific">Mycena alexandri</name>
    <dbReference type="NCBI Taxonomy" id="1745969"/>
    <lineage>
        <taxon>Eukaryota</taxon>
        <taxon>Fungi</taxon>
        <taxon>Dikarya</taxon>
        <taxon>Basidiomycota</taxon>
        <taxon>Agaricomycotina</taxon>
        <taxon>Agaricomycetes</taxon>
        <taxon>Agaricomycetidae</taxon>
        <taxon>Agaricales</taxon>
        <taxon>Marasmiineae</taxon>
        <taxon>Mycenaceae</taxon>
        <taxon>Mycena</taxon>
    </lineage>
</organism>
<evidence type="ECO:0008006" key="3">
    <source>
        <dbReference type="Google" id="ProtNLM"/>
    </source>
</evidence>
<comment type="caution">
    <text evidence="1">The sequence shown here is derived from an EMBL/GenBank/DDBJ whole genome shotgun (WGS) entry which is preliminary data.</text>
</comment>
<evidence type="ECO:0000313" key="2">
    <source>
        <dbReference type="Proteomes" id="UP001218188"/>
    </source>
</evidence>
<dbReference type="Proteomes" id="UP001218188">
    <property type="component" value="Unassembled WGS sequence"/>
</dbReference>